<evidence type="ECO:0000313" key="3">
    <source>
        <dbReference type="EMBL" id="CAE0189344.1"/>
    </source>
</evidence>
<dbReference type="PANTHER" id="PTHR15157">
    <property type="entry name" value="UV RADIATION RESISTANCE-ASSOCIATED GENE PROTEIN"/>
    <property type="match status" value="1"/>
</dbReference>
<keyword evidence="5" id="KW-1185">Reference proteome</keyword>
<protein>
    <submittedName>
        <fullName evidence="3">Uncharacterized protein</fullName>
    </submittedName>
</protein>
<feature type="coiled-coil region" evidence="2">
    <location>
        <begin position="89"/>
        <end position="168"/>
    </location>
</feature>
<dbReference type="GO" id="GO:0000149">
    <property type="term" value="F:SNARE binding"/>
    <property type="evidence" value="ECO:0007669"/>
    <property type="project" value="TreeGrafter"/>
</dbReference>
<proteinExistence type="predicted"/>
<dbReference type="GO" id="GO:0000323">
    <property type="term" value="C:lytic vacuole"/>
    <property type="evidence" value="ECO:0007669"/>
    <property type="project" value="TreeGrafter"/>
</dbReference>
<dbReference type="Pfam" id="PF10186">
    <property type="entry name" value="ATG14"/>
    <property type="match status" value="1"/>
</dbReference>
<evidence type="ECO:0000313" key="4">
    <source>
        <dbReference type="EMBL" id="WZN63012.1"/>
    </source>
</evidence>
<reference evidence="3" key="1">
    <citation type="submission" date="2021-01" db="EMBL/GenBank/DDBJ databases">
        <authorList>
            <person name="Corre E."/>
            <person name="Pelletier E."/>
            <person name="Niang G."/>
            <person name="Scheremetjew M."/>
            <person name="Finn R."/>
            <person name="Kale V."/>
            <person name="Holt S."/>
            <person name="Cochrane G."/>
            <person name="Meng A."/>
            <person name="Brown T."/>
            <person name="Cohen L."/>
        </authorList>
    </citation>
    <scope>NUCLEOTIDE SEQUENCE</scope>
    <source>
        <strain evidence="3">RCC1871</strain>
    </source>
</reference>
<keyword evidence="1 2" id="KW-0175">Coiled coil</keyword>
<dbReference type="GO" id="GO:0032991">
    <property type="term" value="C:protein-containing complex"/>
    <property type="evidence" value="ECO:0007669"/>
    <property type="project" value="UniProtKB-ARBA"/>
</dbReference>
<dbReference type="GO" id="GO:0035493">
    <property type="term" value="P:SNARE complex assembly"/>
    <property type="evidence" value="ECO:0007669"/>
    <property type="project" value="TreeGrafter"/>
</dbReference>
<evidence type="ECO:0000256" key="1">
    <source>
        <dbReference type="ARBA" id="ARBA00023054"/>
    </source>
</evidence>
<accession>A0A7S3C8T1</accession>
<dbReference type="InterPro" id="IPR018791">
    <property type="entry name" value="UV_resistance/autophagy_Atg14"/>
</dbReference>
<evidence type="ECO:0000313" key="5">
    <source>
        <dbReference type="Proteomes" id="UP001472866"/>
    </source>
</evidence>
<organism evidence="3">
    <name type="scientific">Chloropicon roscoffensis</name>
    <dbReference type="NCBI Taxonomy" id="1461544"/>
    <lineage>
        <taxon>Eukaryota</taxon>
        <taxon>Viridiplantae</taxon>
        <taxon>Chlorophyta</taxon>
        <taxon>Chloropicophyceae</taxon>
        <taxon>Chloropicales</taxon>
        <taxon>Chloropicaceae</taxon>
        <taxon>Chloropicon</taxon>
    </lineage>
</organism>
<dbReference type="EMBL" id="CP151506">
    <property type="protein sequence ID" value="WZN63012.1"/>
    <property type="molecule type" value="Genomic_DNA"/>
</dbReference>
<dbReference type="AlphaFoldDB" id="A0A7S3C8T1"/>
<sequence length="499" mass="54690">MSSSSSFKDSRSVDDDLNPYLVVSSGGCLSCGRDEVVFSVLPSGRGGQGEAGPSCGSRQQQAMYGAGRQGGSTCGVCVLEVLREFEGCVRKIRHRREQLKQKVEREAASMMELSEQQRLRRQHKRKRDRLKDRARVLRRLVEERRRENERERERIEGAREALGRSRRRDEELFRGEGDAAAATLASLRGREDKARVSLTRERSLALSSLLSVIPLEAEVVSFASRPEARVTTRVCGLRLPTSAGAMARPSQTPEQEEHSSALGYALLLIDLASRILHSPVLHVSCLSWGGGGAGMQGYTCSRSTIWQPESFWRLLPGTPEEELPLFSASKQKQPQWDQGLLATLGASSSPQSSPSSSVGLAAEDAEMRADEAVLLLSRSVGVVCAHLGHQHGDGGHDDHHPSLSRQPLALLCHLCSEFIGLDLVKRTDLDEEEDDDDLSLLEGSEMLRVPGPHDPSAAAGMDFSVIVQPAPAHQGVRSQGKQSLEEWDVLDLPERRSVT</sequence>
<dbReference type="Proteomes" id="UP001472866">
    <property type="component" value="Chromosome 06"/>
</dbReference>
<name>A0A7S3C8T1_9CHLO</name>
<reference evidence="4 5" key="2">
    <citation type="submission" date="2024-03" db="EMBL/GenBank/DDBJ databases">
        <title>Complete genome sequence of the green alga Chloropicon roscoffensis RCC1871.</title>
        <authorList>
            <person name="Lemieux C."/>
            <person name="Pombert J.-F."/>
            <person name="Otis C."/>
            <person name="Turmel M."/>
        </authorList>
    </citation>
    <scope>NUCLEOTIDE SEQUENCE [LARGE SCALE GENOMIC DNA]</scope>
    <source>
        <strain evidence="4 5">RCC1871</strain>
    </source>
</reference>
<gene>
    <name evidence="3" type="ORF">CROS1456_LOCUS2415</name>
    <name evidence="4" type="ORF">HKI87_06g45570</name>
</gene>
<dbReference type="GO" id="GO:0005768">
    <property type="term" value="C:endosome"/>
    <property type="evidence" value="ECO:0007669"/>
    <property type="project" value="TreeGrafter"/>
</dbReference>
<dbReference type="EMBL" id="HBHZ01003134">
    <property type="protein sequence ID" value="CAE0189344.1"/>
    <property type="molecule type" value="Transcribed_RNA"/>
</dbReference>
<evidence type="ECO:0000256" key="2">
    <source>
        <dbReference type="SAM" id="Coils"/>
    </source>
</evidence>
<dbReference type="PANTHER" id="PTHR15157:SF5">
    <property type="entry name" value="UV RADIATION RESISTANCE-ASSOCIATED GENE PROTEIN"/>
    <property type="match status" value="1"/>
</dbReference>